<keyword evidence="8 14" id="KW-0547">Nucleotide-binding</keyword>
<dbReference type="PANTHER" id="PTHR45436:SF3">
    <property type="entry name" value="SENSOR HISTIDINE KINASE HPRS"/>
    <property type="match status" value="1"/>
</dbReference>
<keyword evidence="9 14" id="KW-0418">Kinase</keyword>
<keyword evidence="12 14" id="KW-0902">Two-component regulatory system</keyword>
<dbReference type="CDD" id="cd00075">
    <property type="entry name" value="HATPase"/>
    <property type="match status" value="1"/>
</dbReference>
<dbReference type="AlphaFoldDB" id="A0A158FQ83"/>
<dbReference type="Pfam" id="PF02518">
    <property type="entry name" value="HATPase_c"/>
    <property type="match status" value="1"/>
</dbReference>
<evidence type="ECO:0000256" key="10">
    <source>
        <dbReference type="ARBA" id="ARBA00022840"/>
    </source>
</evidence>
<sequence length="471" mass="51700">MAARSLSTTLALAFAATTLVVFALVGSVLYFALDRQVKQQDDLDIVLIARHTRRLAQELGTLADLRGHADRLTSQVLGNPAMSMEVRDPDRNLVFEHNMAGIADPAVPSPALASRLGASQRITESDIVEWHNAQGVPVRGLASEAVLHDGTPVALVVARNMTDRWRLLDRYRERLYGAGFAGMLLAFLMSWMMVRESLRPLRDMAGSAAAITVDKLDTRIQADNIPSELAALVVSLNAMLDRLHGGFQRMSQYTADLAHDMRTPLGNLRGSTEVALARPRSAEEYQSLLASNLEECERLSRMIDNVLFLARAEHPQFVTTLSELDAAKELERIAEYFEGVADDAGVRLQVTGGGRLRADVELFRRALGNLLANAIRYTPRDGTITLRADETPHGMRVTVANQGTPIDPSLLERVFDRFYRIDPSRKSDPKSTGSTGLGLAIVRTIMELHGGTASAESDAASTRFILTFARR</sequence>
<evidence type="ECO:0000259" key="16">
    <source>
        <dbReference type="PROSITE" id="PS50885"/>
    </source>
</evidence>
<dbReference type="RefSeq" id="WP_087643082.1">
    <property type="nucleotide sequence ID" value="NZ_FCON02000006.1"/>
</dbReference>
<feature type="domain" description="Histidine kinase" evidence="15">
    <location>
        <begin position="256"/>
        <end position="471"/>
    </location>
</feature>
<evidence type="ECO:0000313" key="18">
    <source>
        <dbReference type="Proteomes" id="UP000054770"/>
    </source>
</evidence>
<evidence type="ECO:0000256" key="12">
    <source>
        <dbReference type="ARBA" id="ARBA00023012"/>
    </source>
</evidence>
<evidence type="ECO:0000256" key="3">
    <source>
        <dbReference type="ARBA" id="ARBA00022475"/>
    </source>
</evidence>
<dbReference type="InterPro" id="IPR048590">
    <property type="entry name" value="CusS-like_sensor"/>
</dbReference>
<dbReference type="InterPro" id="IPR003594">
    <property type="entry name" value="HATPase_dom"/>
</dbReference>
<dbReference type="InterPro" id="IPR036097">
    <property type="entry name" value="HisK_dim/P_sf"/>
</dbReference>
<protein>
    <recommendedName>
        <fullName evidence="14">Sensor protein</fullName>
        <ecNumber evidence="14">2.7.13.3</ecNumber>
    </recommendedName>
</protein>
<dbReference type="SMART" id="SM00387">
    <property type="entry name" value="HATPase_c"/>
    <property type="match status" value="1"/>
</dbReference>
<dbReference type="InterPro" id="IPR006290">
    <property type="entry name" value="CztS_silS_copS"/>
</dbReference>
<dbReference type="InterPro" id="IPR036890">
    <property type="entry name" value="HATPase_C_sf"/>
</dbReference>
<feature type="transmembrane region" description="Helical" evidence="14">
    <location>
        <begin position="12"/>
        <end position="33"/>
    </location>
</feature>
<dbReference type="CDD" id="cd06225">
    <property type="entry name" value="HAMP"/>
    <property type="match status" value="1"/>
</dbReference>
<dbReference type="Gene3D" id="3.30.565.10">
    <property type="entry name" value="Histidine kinase-like ATPase, C-terminal domain"/>
    <property type="match status" value="1"/>
</dbReference>
<dbReference type="Proteomes" id="UP000054770">
    <property type="component" value="Unassembled WGS sequence"/>
</dbReference>
<comment type="catalytic activity">
    <reaction evidence="1 14">
        <text>ATP + protein L-histidine = ADP + protein N-phospho-L-histidine.</text>
        <dbReference type="EC" id="2.7.13.3"/>
    </reaction>
</comment>
<feature type="domain" description="HAMP" evidence="16">
    <location>
        <begin position="195"/>
        <end position="248"/>
    </location>
</feature>
<dbReference type="SMART" id="SM00304">
    <property type="entry name" value="HAMP"/>
    <property type="match status" value="1"/>
</dbReference>
<evidence type="ECO:0000313" key="17">
    <source>
        <dbReference type="EMBL" id="SAL21539.1"/>
    </source>
</evidence>
<dbReference type="OrthoDB" id="9786919at2"/>
<dbReference type="SUPFAM" id="SSF47384">
    <property type="entry name" value="Homodimeric domain of signal transducing histidine kinase"/>
    <property type="match status" value="1"/>
</dbReference>
<dbReference type="SMART" id="SM00388">
    <property type="entry name" value="HisKA"/>
    <property type="match status" value="1"/>
</dbReference>
<dbReference type="NCBIfam" id="TIGR01386">
    <property type="entry name" value="cztS_silS_copS"/>
    <property type="match status" value="1"/>
</dbReference>
<evidence type="ECO:0000256" key="4">
    <source>
        <dbReference type="ARBA" id="ARBA00022519"/>
    </source>
</evidence>
<evidence type="ECO:0000256" key="8">
    <source>
        <dbReference type="ARBA" id="ARBA00022741"/>
    </source>
</evidence>
<dbReference type="InterPro" id="IPR004358">
    <property type="entry name" value="Sig_transdc_His_kin-like_C"/>
</dbReference>
<evidence type="ECO:0000256" key="6">
    <source>
        <dbReference type="ARBA" id="ARBA00022679"/>
    </source>
</evidence>
<reference evidence="17" key="1">
    <citation type="submission" date="2016-01" db="EMBL/GenBank/DDBJ databases">
        <authorList>
            <person name="Peeters C."/>
        </authorList>
    </citation>
    <scope>NUCLEOTIDE SEQUENCE [LARGE SCALE GENOMIC DNA]</scope>
    <source>
        <strain evidence="17">LMG 22940</strain>
    </source>
</reference>
<dbReference type="PANTHER" id="PTHR45436">
    <property type="entry name" value="SENSOR HISTIDINE KINASE YKOH"/>
    <property type="match status" value="1"/>
</dbReference>
<accession>A0A158FQ83</accession>
<evidence type="ECO:0000256" key="7">
    <source>
        <dbReference type="ARBA" id="ARBA00022692"/>
    </source>
</evidence>
<dbReference type="PROSITE" id="PS50885">
    <property type="entry name" value="HAMP"/>
    <property type="match status" value="1"/>
</dbReference>
<comment type="subcellular location">
    <subcellularLocation>
        <location evidence="2 14">Cell inner membrane</location>
    </subcellularLocation>
</comment>
<dbReference type="Pfam" id="PF00672">
    <property type="entry name" value="HAMP"/>
    <property type="match status" value="1"/>
</dbReference>
<evidence type="ECO:0000256" key="1">
    <source>
        <dbReference type="ARBA" id="ARBA00000085"/>
    </source>
</evidence>
<dbReference type="PRINTS" id="PR00344">
    <property type="entry name" value="BCTRLSENSOR"/>
</dbReference>
<dbReference type="PROSITE" id="PS50109">
    <property type="entry name" value="HIS_KIN"/>
    <property type="match status" value="1"/>
</dbReference>
<dbReference type="GO" id="GO:0005886">
    <property type="term" value="C:plasma membrane"/>
    <property type="evidence" value="ECO:0007669"/>
    <property type="project" value="UniProtKB-SubCell"/>
</dbReference>
<organism evidence="17 18">
    <name type="scientific">Caballeronia choica</name>
    <dbReference type="NCBI Taxonomy" id="326476"/>
    <lineage>
        <taxon>Bacteria</taxon>
        <taxon>Pseudomonadati</taxon>
        <taxon>Pseudomonadota</taxon>
        <taxon>Betaproteobacteria</taxon>
        <taxon>Burkholderiales</taxon>
        <taxon>Burkholderiaceae</taxon>
        <taxon>Caballeronia</taxon>
    </lineage>
</organism>
<dbReference type="Gene3D" id="1.10.287.130">
    <property type="match status" value="1"/>
</dbReference>
<feature type="transmembrane region" description="Helical" evidence="14">
    <location>
        <begin position="175"/>
        <end position="194"/>
    </location>
</feature>
<evidence type="ECO:0000259" key="15">
    <source>
        <dbReference type="PROSITE" id="PS50109"/>
    </source>
</evidence>
<keyword evidence="11 14" id="KW-1133">Transmembrane helix</keyword>
<gene>
    <name evidence="17" type="ORF">AWB68_00827</name>
</gene>
<dbReference type="Gene3D" id="6.10.340.10">
    <property type="match status" value="1"/>
</dbReference>
<dbReference type="EMBL" id="FCON02000006">
    <property type="protein sequence ID" value="SAL21539.1"/>
    <property type="molecule type" value="Genomic_DNA"/>
</dbReference>
<dbReference type="EC" id="2.7.13.3" evidence="14"/>
<comment type="caution">
    <text evidence="17">The sequence shown here is derived from an EMBL/GenBank/DDBJ whole genome shotgun (WGS) entry which is preliminary data.</text>
</comment>
<dbReference type="SUPFAM" id="SSF55874">
    <property type="entry name" value="ATPase domain of HSP90 chaperone/DNA topoisomerase II/histidine kinase"/>
    <property type="match status" value="1"/>
</dbReference>
<keyword evidence="10 14" id="KW-0067">ATP-binding</keyword>
<dbReference type="InterPro" id="IPR003661">
    <property type="entry name" value="HisK_dim/P_dom"/>
</dbReference>
<proteinExistence type="predicted"/>
<dbReference type="Pfam" id="PF00512">
    <property type="entry name" value="HisKA"/>
    <property type="match status" value="1"/>
</dbReference>
<keyword evidence="6 14" id="KW-0808">Transferase</keyword>
<dbReference type="GO" id="GO:0000155">
    <property type="term" value="F:phosphorelay sensor kinase activity"/>
    <property type="evidence" value="ECO:0007669"/>
    <property type="project" value="InterPro"/>
</dbReference>
<dbReference type="Pfam" id="PF21085">
    <property type="entry name" value="CusS"/>
    <property type="match status" value="1"/>
</dbReference>
<evidence type="ECO:0000256" key="13">
    <source>
        <dbReference type="ARBA" id="ARBA00023136"/>
    </source>
</evidence>
<dbReference type="InterPro" id="IPR050428">
    <property type="entry name" value="TCS_sensor_his_kinase"/>
</dbReference>
<dbReference type="CDD" id="cd00082">
    <property type="entry name" value="HisKA"/>
    <property type="match status" value="1"/>
</dbReference>
<keyword evidence="4 14" id="KW-0997">Cell inner membrane</keyword>
<evidence type="ECO:0000256" key="14">
    <source>
        <dbReference type="RuleBase" id="RU364088"/>
    </source>
</evidence>
<dbReference type="InterPro" id="IPR005467">
    <property type="entry name" value="His_kinase_dom"/>
</dbReference>
<keyword evidence="18" id="KW-1185">Reference proteome</keyword>
<name>A0A158FQ83_9BURK</name>
<evidence type="ECO:0000256" key="2">
    <source>
        <dbReference type="ARBA" id="ARBA00004533"/>
    </source>
</evidence>
<dbReference type="GO" id="GO:0005524">
    <property type="term" value="F:ATP binding"/>
    <property type="evidence" value="ECO:0007669"/>
    <property type="project" value="UniProtKB-KW"/>
</dbReference>
<keyword evidence="3 14" id="KW-1003">Cell membrane</keyword>
<evidence type="ECO:0000256" key="9">
    <source>
        <dbReference type="ARBA" id="ARBA00022777"/>
    </source>
</evidence>
<keyword evidence="5" id="KW-0597">Phosphoprotein</keyword>
<comment type="function">
    <text evidence="14">Member of a two-component regulatory system.</text>
</comment>
<dbReference type="InterPro" id="IPR003660">
    <property type="entry name" value="HAMP_dom"/>
</dbReference>
<evidence type="ECO:0000256" key="5">
    <source>
        <dbReference type="ARBA" id="ARBA00022553"/>
    </source>
</evidence>
<keyword evidence="13 14" id="KW-0472">Membrane</keyword>
<evidence type="ECO:0000256" key="11">
    <source>
        <dbReference type="ARBA" id="ARBA00022989"/>
    </source>
</evidence>
<keyword evidence="7 14" id="KW-0812">Transmembrane</keyword>